<protein>
    <submittedName>
        <fullName evidence="7">ABC transporter permease</fullName>
    </submittedName>
</protein>
<evidence type="ECO:0000256" key="4">
    <source>
        <dbReference type="ARBA" id="ARBA00022989"/>
    </source>
</evidence>
<feature type="transmembrane region" description="Helical" evidence="6">
    <location>
        <begin position="172"/>
        <end position="188"/>
    </location>
</feature>
<feature type="transmembrane region" description="Helical" evidence="6">
    <location>
        <begin position="66"/>
        <end position="84"/>
    </location>
</feature>
<dbReference type="PANTHER" id="PTHR32196">
    <property type="entry name" value="ABC TRANSPORTER PERMEASE PROTEIN YPHD-RELATED-RELATED"/>
    <property type="match status" value="1"/>
</dbReference>
<reference evidence="7 8" key="1">
    <citation type="journal article" date="2024" name="Environ. Microbiol.">
        <title>Novel evolutionary insights on the interactions of the Holosporales (Alphaproteobacteria) with eukaryotic hosts from comparative genomics.</title>
        <authorList>
            <person name="Giovannini M."/>
            <person name="Petroni G."/>
            <person name="Castelli M."/>
        </authorList>
    </citation>
    <scope>NUCLEOTIDE SEQUENCE [LARGE SCALE GENOMIC DNA]</scope>
    <source>
        <strain evidence="7 8">US_Bl 15I1</strain>
    </source>
</reference>
<keyword evidence="3 6" id="KW-0812">Transmembrane</keyword>
<evidence type="ECO:0000256" key="5">
    <source>
        <dbReference type="ARBA" id="ARBA00023136"/>
    </source>
</evidence>
<evidence type="ECO:0000256" key="1">
    <source>
        <dbReference type="ARBA" id="ARBA00004651"/>
    </source>
</evidence>
<evidence type="ECO:0000256" key="6">
    <source>
        <dbReference type="SAM" id="Phobius"/>
    </source>
</evidence>
<feature type="transmembrane region" description="Helical" evidence="6">
    <location>
        <begin position="208"/>
        <end position="229"/>
    </location>
</feature>
<feature type="transmembrane region" description="Helical" evidence="6">
    <location>
        <begin position="12"/>
        <end position="30"/>
    </location>
</feature>
<feature type="transmembrane region" description="Helical" evidence="6">
    <location>
        <begin position="42"/>
        <end position="60"/>
    </location>
</feature>
<dbReference type="CDD" id="cd06574">
    <property type="entry name" value="TM_PBP1_branched-chain-AA_like"/>
    <property type="match status" value="1"/>
</dbReference>
<name>A0ABZ2C4P0_9PROT</name>
<keyword evidence="2" id="KW-1003">Cell membrane</keyword>
<organism evidence="7 8">
    <name type="scientific">Candidatus Bealeia paramacronuclearis</name>
    <dbReference type="NCBI Taxonomy" id="1921001"/>
    <lineage>
        <taxon>Bacteria</taxon>
        <taxon>Pseudomonadati</taxon>
        <taxon>Pseudomonadota</taxon>
        <taxon>Alphaproteobacteria</taxon>
        <taxon>Holosporales</taxon>
        <taxon>Holosporaceae</taxon>
        <taxon>Candidatus Bealeia</taxon>
    </lineage>
</organism>
<dbReference type="RefSeq" id="WP_331256110.1">
    <property type="nucleotide sequence ID" value="NZ_CP133270.1"/>
</dbReference>
<evidence type="ECO:0000313" key="8">
    <source>
        <dbReference type="Proteomes" id="UP001330434"/>
    </source>
</evidence>
<dbReference type="Proteomes" id="UP001330434">
    <property type="component" value="Chromosome"/>
</dbReference>
<gene>
    <name evidence="7" type="ORF">Bealeia1_01542</name>
</gene>
<feature type="transmembrane region" description="Helical" evidence="6">
    <location>
        <begin position="91"/>
        <end position="110"/>
    </location>
</feature>
<dbReference type="EMBL" id="CP133270">
    <property type="protein sequence ID" value="WVX67343.1"/>
    <property type="molecule type" value="Genomic_DNA"/>
</dbReference>
<feature type="transmembrane region" description="Helical" evidence="6">
    <location>
        <begin position="130"/>
        <end position="152"/>
    </location>
</feature>
<keyword evidence="5 6" id="KW-0472">Membrane</keyword>
<evidence type="ECO:0000256" key="2">
    <source>
        <dbReference type="ARBA" id="ARBA00022475"/>
    </source>
</evidence>
<proteinExistence type="predicted"/>
<feature type="transmembrane region" description="Helical" evidence="6">
    <location>
        <begin position="241"/>
        <end position="259"/>
    </location>
</feature>
<dbReference type="Pfam" id="PF02653">
    <property type="entry name" value="BPD_transp_2"/>
    <property type="match status" value="1"/>
</dbReference>
<comment type="subcellular location">
    <subcellularLocation>
        <location evidence="1">Cell membrane</location>
        <topology evidence="1">Multi-pass membrane protein</topology>
    </subcellularLocation>
</comment>
<sequence length="290" mass="31317">MLDLFFDLAPMSLFQSLILGLVALGIMIPFRLLDFADLSAEGTYPLGGAITGLCLTYGFLPETSVLLAILGGGVGGLITAQIHLKLKIHPLLSGIILATLLYSVNLRLMGQPNIALFAYDTLYSAFENDIVKESLLTSGIDILILILLYGFLKTQKGLRLRAVGLNLKVAEIQGISITLYVLLGLFLANGCHALSGSLMVQTQGYSDINMGLGIVIYGLAALMLGETLLRRQTLKTQLMAPFLGSIVFSQLQGVVMAMGLEPSDFKFFTGTVLLSVLASQRWLFRNTHSL</sequence>
<evidence type="ECO:0000313" key="7">
    <source>
        <dbReference type="EMBL" id="WVX67343.1"/>
    </source>
</evidence>
<dbReference type="InterPro" id="IPR001851">
    <property type="entry name" value="ABC_transp_permease"/>
</dbReference>
<dbReference type="PANTHER" id="PTHR32196:SF69">
    <property type="entry name" value="BRANCHED-CHAIN AMINO ACID TRANSPORT SYSTEM, PERMEASE PROTEIN"/>
    <property type="match status" value="1"/>
</dbReference>
<evidence type="ECO:0000256" key="3">
    <source>
        <dbReference type="ARBA" id="ARBA00022692"/>
    </source>
</evidence>
<keyword evidence="4 6" id="KW-1133">Transmembrane helix</keyword>
<keyword evidence="8" id="KW-1185">Reference proteome</keyword>
<accession>A0ABZ2C4P0</accession>